<evidence type="ECO:0000256" key="3">
    <source>
        <dbReference type="ARBA" id="ARBA00023002"/>
    </source>
</evidence>
<dbReference type="GO" id="GO:0016705">
    <property type="term" value="F:oxidoreductase activity, acting on paired donors, with incorporation or reduction of molecular oxygen"/>
    <property type="evidence" value="ECO:0007669"/>
    <property type="project" value="InterPro"/>
</dbReference>
<keyword evidence="6" id="KW-1133">Transmembrane helix</keyword>
<reference evidence="7 8" key="1">
    <citation type="submission" date="2015-09" db="EMBL/GenBank/DDBJ databases">
        <title>Host preference determinants of Valsa canker pathogens revealed by comparative genomics.</title>
        <authorList>
            <person name="Yin Z."/>
            <person name="Huang L."/>
        </authorList>
    </citation>
    <scope>NUCLEOTIDE SEQUENCE [LARGE SCALE GENOMIC DNA]</scope>
    <source>
        <strain evidence="7 8">YSFL</strain>
    </source>
</reference>
<name>A0A423VKQ0_CYTCH</name>
<dbReference type="Gene3D" id="1.10.630.10">
    <property type="entry name" value="Cytochrome P450"/>
    <property type="match status" value="2"/>
</dbReference>
<dbReference type="AlphaFoldDB" id="A0A423VKQ0"/>
<dbReference type="Proteomes" id="UP000284375">
    <property type="component" value="Unassembled WGS sequence"/>
</dbReference>
<dbReference type="InterPro" id="IPR050121">
    <property type="entry name" value="Cytochrome_P450_monoxygenase"/>
</dbReference>
<dbReference type="EMBL" id="LJZO01000042">
    <property type="protein sequence ID" value="ROV91593.1"/>
    <property type="molecule type" value="Genomic_DNA"/>
</dbReference>
<dbReference type="GO" id="GO:0004497">
    <property type="term" value="F:monooxygenase activity"/>
    <property type="evidence" value="ECO:0007669"/>
    <property type="project" value="UniProtKB-KW"/>
</dbReference>
<keyword evidence="8" id="KW-1185">Reference proteome</keyword>
<dbReference type="GO" id="GO:0005506">
    <property type="term" value="F:iron ion binding"/>
    <property type="evidence" value="ECO:0007669"/>
    <property type="project" value="InterPro"/>
</dbReference>
<protein>
    <recommendedName>
        <fullName evidence="9">Cytochrome P450</fullName>
    </recommendedName>
</protein>
<evidence type="ECO:0000256" key="6">
    <source>
        <dbReference type="SAM" id="Phobius"/>
    </source>
</evidence>
<keyword evidence="2" id="KW-0479">Metal-binding</keyword>
<evidence type="ECO:0000313" key="8">
    <source>
        <dbReference type="Proteomes" id="UP000284375"/>
    </source>
</evidence>
<dbReference type="OrthoDB" id="3934656at2759"/>
<keyword evidence="6" id="KW-0812">Transmembrane</keyword>
<proteinExistence type="predicted"/>
<evidence type="ECO:0000256" key="4">
    <source>
        <dbReference type="ARBA" id="ARBA00023004"/>
    </source>
</evidence>
<evidence type="ECO:0000256" key="2">
    <source>
        <dbReference type="ARBA" id="ARBA00022723"/>
    </source>
</evidence>
<feature type="transmembrane region" description="Helical" evidence="6">
    <location>
        <begin position="44"/>
        <end position="62"/>
    </location>
</feature>
<comment type="caution">
    <text evidence="7">The sequence shown here is derived from an EMBL/GenBank/DDBJ whole genome shotgun (WGS) entry which is preliminary data.</text>
</comment>
<dbReference type="Pfam" id="PF00067">
    <property type="entry name" value="p450"/>
    <property type="match status" value="2"/>
</dbReference>
<keyword evidence="4" id="KW-0408">Iron</keyword>
<evidence type="ECO:0000256" key="5">
    <source>
        <dbReference type="ARBA" id="ARBA00023033"/>
    </source>
</evidence>
<evidence type="ECO:0008006" key="9">
    <source>
        <dbReference type="Google" id="ProtNLM"/>
    </source>
</evidence>
<gene>
    <name evidence="7" type="ORF">VSDG_07935</name>
</gene>
<keyword evidence="6" id="KW-0472">Membrane</keyword>
<dbReference type="GO" id="GO:0020037">
    <property type="term" value="F:heme binding"/>
    <property type="evidence" value="ECO:0007669"/>
    <property type="project" value="InterPro"/>
</dbReference>
<keyword evidence="1" id="KW-0349">Heme</keyword>
<accession>A0A423VKQ0</accession>
<organism evidence="7 8">
    <name type="scientific">Cytospora chrysosperma</name>
    <name type="common">Cytospora canker fungus</name>
    <name type="synonym">Sphaeria chrysosperma</name>
    <dbReference type="NCBI Taxonomy" id="252740"/>
    <lineage>
        <taxon>Eukaryota</taxon>
        <taxon>Fungi</taxon>
        <taxon>Dikarya</taxon>
        <taxon>Ascomycota</taxon>
        <taxon>Pezizomycotina</taxon>
        <taxon>Sordariomycetes</taxon>
        <taxon>Sordariomycetidae</taxon>
        <taxon>Diaporthales</taxon>
        <taxon>Cytosporaceae</taxon>
        <taxon>Cytospora</taxon>
    </lineage>
</organism>
<dbReference type="STRING" id="252740.A0A423VKQ0"/>
<dbReference type="SUPFAM" id="SSF48264">
    <property type="entry name" value="Cytochrome P450"/>
    <property type="match status" value="1"/>
</dbReference>
<keyword evidence="5" id="KW-0503">Monooxygenase</keyword>
<dbReference type="InterPro" id="IPR036396">
    <property type="entry name" value="Cyt_P450_sf"/>
</dbReference>
<dbReference type="PANTHER" id="PTHR24305">
    <property type="entry name" value="CYTOCHROME P450"/>
    <property type="match status" value="1"/>
</dbReference>
<evidence type="ECO:0000313" key="7">
    <source>
        <dbReference type="EMBL" id="ROV91593.1"/>
    </source>
</evidence>
<dbReference type="PANTHER" id="PTHR24305:SF175">
    <property type="entry name" value="CYTOCHROME P450 MONOOXYGENASE PKFB"/>
    <property type="match status" value="1"/>
</dbReference>
<dbReference type="InterPro" id="IPR001128">
    <property type="entry name" value="Cyt_P450"/>
</dbReference>
<evidence type="ECO:0000256" key="1">
    <source>
        <dbReference type="ARBA" id="ARBA00022617"/>
    </source>
</evidence>
<keyword evidence="3" id="KW-0560">Oxidoreductase</keyword>
<sequence>MGFIVADLIASEKLWTTDIAKNLKRPNISIMISWDTKDAIRPRQVVFMLIFTALAIGLAQVFRSWQRLRHIPGPFWASISDLPRLFWVKTKEAHLIHQQLHEKYGEVVRIGPNTVIFRDPAAISTVYPMRAGFPKGDFYAVLRPYQRNSSPLVAVFNSQDEALHKQIKNPIAPLYSLSNVSKLEGLIDDVLLMLQRQLDSRFASTGETFDLGDWCQYFAFEVMGTMTFSKGYGFIEEGRDMTQMYWLDRILYKNRIADSIRPAPGLGIMRASTAWTFSNVTAGSDSVGTVMRTCLYHLLANPRTLESLRSELQGADLTLPFPRLSEIRDLSYLDACVQEASRLHPPFALPFERVTPKEGVEVLGVPLPGGTVVGGSPYVVNRHKEWFGDDAEVWRPERWLVDEENRKRLERGVLTVAGYVLGRPWV</sequence>